<evidence type="ECO:0000313" key="5">
    <source>
        <dbReference type="Proteomes" id="UP000320496"/>
    </source>
</evidence>
<dbReference type="CDD" id="cd06464">
    <property type="entry name" value="ACD_sHsps-like"/>
    <property type="match status" value="1"/>
</dbReference>
<accession>A0A517Z726</accession>
<evidence type="ECO:0000256" key="2">
    <source>
        <dbReference type="RuleBase" id="RU003616"/>
    </source>
</evidence>
<dbReference type="PANTHER" id="PTHR11527">
    <property type="entry name" value="HEAT-SHOCK PROTEIN 20 FAMILY MEMBER"/>
    <property type="match status" value="1"/>
</dbReference>
<name>A0A517Z726_9PLAN</name>
<dbReference type="InterPro" id="IPR031107">
    <property type="entry name" value="Small_HSP"/>
</dbReference>
<dbReference type="InterPro" id="IPR008978">
    <property type="entry name" value="HSP20-like_chaperone"/>
</dbReference>
<proteinExistence type="inferred from homology"/>
<evidence type="ECO:0000256" key="1">
    <source>
        <dbReference type="PROSITE-ProRule" id="PRU00285"/>
    </source>
</evidence>
<organism evidence="4 5">
    <name type="scientific">Maioricimonas rarisocia</name>
    <dbReference type="NCBI Taxonomy" id="2528026"/>
    <lineage>
        <taxon>Bacteria</taxon>
        <taxon>Pseudomonadati</taxon>
        <taxon>Planctomycetota</taxon>
        <taxon>Planctomycetia</taxon>
        <taxon>Planctomycetales</taxon>
        <taxon>Planctomycetaceae</taxon>
        <taxon>Maioricimonas</taxon>
    </lineage>
</organism>
<protein>
    <submittedName>
        <fullName evidence="4">18 kDa heat shock protein</fullName>
    </submittedName>
</protein>
<dbReference type="Pfam" id="PF00011">
    <property type="entry name" value="HSP20"/>
    <property type="match status" value="1"/>
</dbReference>
<reference evidence="4 5" key="1">
    <citation type="submission" date="2019-02" db="EMBL/GenBank/DDBJ databases">
        <title>Deep-cultivation of Planctomycetes and their phenomic and genomic characterization uncovers novel biology.</title>
        <authorList>
            <person name="Wiegand S."/>
            <person name="Jogler M."/>
            <person name="Boedeker C."/>
            <person name="Pinto D."/>
            <person name="Vollmers J."/>
            <person name="Rivas-Marin E."/>
            <person name="Kohn T."/>
            <person name="Peeters S.H."/>
            <person name="Heuer A."/>
            <person name="Rast P."/>
            <person name="Oberbeckmann S."/>
            <person name="Bunk B."/>
            <person name="Jeske O."/>
            <person name="Meyerdierks A."/>
            <person name="Storesund J.E."/>
            <person name="Kallscheuer N."/>
            <person name="Luecker S."/>
            <person name="Lage O.M."/>
            <person name="Pohl T."/>
            <person name="Merkel B.J."/>
            <person name="Hornburger P."/>
            <person name="Mueller R.-W."/>
            <person name="Bruemmer F."/>
            <person name="Labrenz M."/>
            <person name="Spormann A.M."/>
            <person name="Op den Camp H."/>
            <person name="Overmann J."/>
            <person name="Amann R."/>
            <person name="Jetten M.S.M."/>
            <person name="Mascher T."/>
            <person name="Medema M.H."/>
            <person name="Devos D.P."/>
            <person name="Kaster A.-K."/>
            <person name="Ovreas L."/>
            <person name="Rohde M."/>
            <person name="Galperin M.Y."/>
            <person name="Jogler C."/>
        </authorList>
    </citation>
    <scope>NUCLEOTIDE SEQUENCE [LARGE SCALE GENOMIC DNA]</scope>
    <source>
        <strain evidence="4 5">Mal4</strain>
    </source>
</reference>
<dbReference type="Gene3D" id="2.60.40.790">
    <property type="match status" value="1"/>
</dbReference>
<comment type="similarity">
    <text evidence="1 2">Belongs to the small heat shock protein (HSP20) family.</text>
</comment>
<evidence type="ECO:0000259" key="3">
    <source>
        <dbReference type="PROSITE" id="PS01031"/>
    </source>
</evidence>
<sequence>MNSSLSPFRFRGGLPNDFRREIDDVMNRFFDLRDEGSGETLSWTPRVNLAESDDHYEVSADLPGMKPDDIDIEIRHGDLWITGTRHGESEQKEQTWHRIERFHGQFRRVVRLGDDVDTENVSAEYEDGVLRITVPKAEDARTKRIEVKCRS</sequence>
<gene>
    <name evidence="4" type="ORF">Mal4_25560</name>
</gene>
<dbReference type="InterPro" id="IPR002068">
    <property type="entry name" value="A-crystallin/Hsp20_dom"/>
</dbReference>
<dbReference type="Proteomes" id="UP000320496">
    <property type="component" value="Chromosome"/>
</dbReference>
<dbReference type="KEGG" id="mri:Mal4_25560"/>
<keyword evidence="5" id="KW-1185">Reference proteome</keyword>
<feature type="domain" description="SHSP" evidence="3">
    <location>
        <begin position="38"/>
        <end position="150"/>
    </location>
</feature>
<dbReference type="EMBL" id="CP036275">
    <property type="protein sequence ID" value="QDU38231.1"/>
    <property type="molecule type" value="Genomic_DNA"/>
</dbReference>
<dbReference type="PROSITE" id="PS01031">
    <property type="entry name" value="SHSP"/>
    <property type="match status" value="1"/>
</dbReference>
<dbReference type="SUPFAM" id="SSF49764">
    <property type="entry name" value="HSP20-like chaperones"/>
    <property type="match status" value="1"/>
</dbReference>
<keyword evidence="4" id="KW-0346">Stress response</keyword>
<dbReference type="RefSeq" id="WP_145369536.1">
    <property type="nucleotide sequence ID" value="NZ_CP036275.1"/>
</dbReference>
<dbReference type="OrthoDB" id="268718at2"/>
<dbReference type="AlphaFoldDB" id="A0A517Z726"/>
<evidence type="ECO:0000313" key="4">
    <source>
        <dbReference type="EMBL" id="QDU38231.1"/>
    </source>
</evidence>